<evidence type="ECO:0000313" key="2">
    <source>
        <dbReference type="Proteomes" id="UP000784294"/>
    </source>
</evidence>
<comment type="caution">
    <text evidence="1">The sequence shown here is derived from an EMBL/GenBank/DDBJ whole genome shotgun (WGS) entry which is preliminary data.</text>
</comment>
<organism evidence="1 2">
    <name type="scientific">Protopolystoma xenopodis</name>
    <dbReference type="NCBI Taxonomy" id="117903"/>
    <lineage>
        <taxon>Eukaryota</taxon>
        <taxon>Metazoa</taxon>
        <taxon>Spiralia</taxon>
        <taxon>Lophotrochozoa</taxon>
        <taxon>Platyhelminthes</taxon>
        <taxon>Monogenea</taxon>
        <taxon>Polyopisthocotylea</taxon>
        <taxon>Polystomatidea</taxon>
        <taxon>Polystomatidae</taxon>
        <taxon>Protopolystoma</taxon>
    </lineage>
</organism>
<keyword evidence="2" id="KW-1185">Reference proteome</keyword>
<dbReference type="AlphaFoldDB" id="A0A448WT24"/>
<protein>
    <submittedName>
        <fullName evidence="1">Uncharacterized protein</fullName>
    </submittedName>
</protein>
<proteinExistence type="predicted"/>
<dbReference type="EMBL" id="CAAALY010041955">
    <property type="protein sequence ID" value="VEL19529.1"/>
    <property type="molecule type" value="Genomic_DNA"/>
</dbReference>
<accession>A0A448WT24</accession>
<reference evidence="1" key="1">
    <citation type="submission" date="2018-11" db="EMBL/GenBank/DDBJ databases">
        <authorList>
            <consortium name="Pathogen Informatics"/>
        </authorList>
    </citation>
    <scope>NUCLEOTIDE SEQUENCE</scope>
</reference>
<dbReference type="Proteomes" id="UP000784294">
    <property type="component" value="Unassembled WGS sequence"/>
</dbReference>
<gene>
    <name evidence="1" type="ORF">PXEA_LOCUS12969</name>
</gene>
<name>A0A448WT24_9PLAT</name>
<sequence length="103" mass="11764">MKVHEEDIRFSISPDEDGEIEKRISSSCTFIRNEGPPNKATTCAGWHTTDWGMGKSYSRVWEGWLAIHSLRQPAWSVKQRLDQLHMSNGDREILCVKLGFDAS</sequence>
<evidence type="ECO:0000313" key="1">
    <source>
        <dbReference type="EMBL" id="VEL19529.1"/>
    </source>
</evidence>